<evidence type="ECO:0000256" key="1">
    <source>
        <dbReference type="ARBA" id="ARBA00023125"/>
    </source>
</evidence>
<reference evidence="4" key="2">
    <citation type="journal article" date="2021" name="PeerJ">
        <title>Extensive microbial diversity within the chicken gut microbiome revealed by metagenomics and culture.</title>
        <authorList>
            <person name="Gilroy R."/>
            <person name="Ravi A."/>
            <person name="Getino M."/>
            <person name="Pursley I."/>
            <person name="Horton D.L."/>
            <person name="Alikhan N.F."/>
            <person name="Baker D."/>
            <person name="Gharbi K."/>
            <person name="Hall N."/>
            <person name="Watson M."/>
            <person name="Adriaenssens E.M."/>
            <person name="Foster-Nyarko E."/>
            <person name="Jarju S."/>
            <person name="Secka A."/>
            <person name="Antonio M."/>
            <person name="Oren A."/>
            <person name="Chaudhuri R.R."/>
            <person name="La Ragione R."/>
            <person name="Hildebrand F."/>
            <person name="Pallen M.J."/>
        </authorList>
    </citation>
    <scope>NUCLEOTIDE SEQUENCE</scope>
    <source>
        <strain evidence="4">B3-2255</strain>
    </source>
</reference>
<dbReference type="PROSITE" id="PS01124">
    <property type="entry name" value="HTH_ARAC_FAMILY_2"/>
    <property type="match status" value="1"/>
</dbReference>
<feature type="transmembrane region" description="Helical" evidence="2">
    <location>
        <begin position="43"/>
        <end position="73"/>
    </location>
</feature>
<dbReference type="InterPro" id="IPR018060">
    <property type="entry name" value="HTH_AraC"/>
</dbReference>
<keyword evidence="2" id="KW-0472">Membrane</keyword>
<dbReference type="PANTHER" id="PTHR43280">
    <property type="entry name" value="ARAC-FAMILY TRANSCRIPTIONAL REGULATOR"/>
    <property type="match status" value="1"/>
</dbReference>
<sequence>MGRLSFCFVVLPLLAVGLAVSVWDLVDYIRTGNISGVDRKPVLFWPVHLCFTVFMGFNLFVDDPVTGFALLALQSSCMVPMALMPRWSDRESLLYKFITGLSFAFTASVVFWSLFRLMGHGKGELMTVWKLYYCWITISSFVSYMHASLKGMSALCREGMALLYARELVFVSAFFLNLAVMTVSGLMGGGAVSSLSVSVFSLLSVAYLHLAYIRSDDLYLMRHVKMAVSSSLPVSLLDVTEQDAVRSGDGCEDGGCQRQYDASLKDRFEEYFKSQKPFLNPELSLNDMAVALCTNKTYLSRMLNNGLGMNFSQVVNKYRVAYCMELFVKNPYLKLADLSDAAGFRSLSTFSLAFRLNTGEAPGDWCRRTRSKLRQSVKDPVIVEG</sequence>
<evidence type="ECO:0000313" key="5">
    <source>
        <dbReference type="Proteomes" id="UP000823772"/>
    </source>
</evidence>
<dbReference type="Pfam" id="PF12833">
    <property type="entry name" value="HTH_18"/>
    <property type="match status" value="1"/>
</dbReference>
<keyword evidence="2" id="KW-0812">Transmembrane</keyword>
<reference evidence="4" key="1">
    <citation type="submission" date="2020-10" db="EMBL/GenBank/DDBJ databases">
        <authorList>
            <person name="Gilroy R."/>
        </authorList>
    </citation>
    <scope>NUCLEOTIDE SEQUENCE</scope>
    <source>
        <strain evidence="4">B3-2255</strain>
    </source>
</reference>
<dbReference type="GO" id="GO:0043565">
    <property type="term" value="F:sequence-specific DNA binding"/>
    <property type="evidence" value="ECO:0007669"/>
    <property type="project" value="InterPro"/>
</dbReference>
<dbReference type="AlphaFoldDB" id="A0A9D9IZM6"/>
<feature type="transmembrane region" description="Helical" evidence="2">
    <location>
        <begin position="193"/>
        <end position="213"/>
    </location>
</feature>
<gene>
    <name evidence="4" type="ORF">IAC87_00520</name>
</gene>
<feature type="transmembrane region" description="Helical" evidence="2">
    <location>
        <begin position="127"/>
        <end position="147"/>
    </location>
</feature>
<dbReference type="PANTHER" id="PTHR43280:SF29">
    <property type="entry name" value="ARAC-FAMILY TRANSCRIPTIONAL REGULATOR"/>
    <property type="match status" value="1"/>
</dbReference>
<comment type="caution">
    <text evidence="4">The sequence shown here is derived from an EMBL/GenBank/DDBJ whole genome shotgun (WGS) entry which is preliminary data.</text>
</comment>
<keyword evidence="1" id="KW-0238">DNA-binding</keyword>
<dbReference type="Proteomes" id="UP000823772">
    <property type="component" value="Unassembled WGS sequence"/>
</dbReference>
<dbReference type="EMBL" id="JADILY010000009">
    <property type="protein sequence ID" value="MBO8481016.1"/>
    <property type="molecule type" value="Genomic_DNA"/>
</dbReference>
<keyword evidence="2" id="KW-1133">Transmembrane helix</keyword>
<dbReference type="GO" id="GO:0003700">
    <property type="term" value="F:DNA-binding transcription factor activity"/>
    <property type="evidence" value="ECO:0007669"/>
    <property type="project" value="InterPro"/>
</dbReference>
<feature type="domain" description="HTH araC/xylS-type" evidence="3">
    <location>
        <begin position="262"/>
        <end position="368"/>
    </location>
</feature>
<accession>A0A9D9IZM6</accession>
<feature type="transmembrane region" description="Helical" evidence="2">
    <location>
        <begin position="93"/>
        <end position="115"/>
    </location>
</feature>
<evidence type="ECO:0000256" key="2">
    <source>
        <dbReference type="SAM" id="Phobius"/>
    </source>
</evidence>
<feature type="transmembrane region" description="Helical" evidence="2">
    <location>
        <begin position="168"/>
        <end position="187"/>
    </location>
</feature>
<proteinExistence type="predicted"/>
<dbReference type="SMART" id="SM00342">
    <property type="entry name" value="HTH_ARAC"/>
    <property type="match status" value="1"/>
</dbReference>
<name>A0A9D9IZM6_9BACT</name>
<dbReference type="Gene3D" id="1.10.10.60">
    <property type="entry name" value="Homeodomain-like"/>
    <property type="match status" value="2"/>
</dbReference>
<protein>
    <submittedName>
        <fullName evidence="4">AraC family transcriptional regulator</fullName>
    </submittedName>
</protein>
<evidence type="ECO:0000259" key="3">
    <source>
        <dbReference type="PROSITE" id="PS01124"/>
    </source>
</evidence>
<evidence type="ECO:0000313" key="4">
    <source>
        <dbReference type="EMBL" id="MBO8481016.1"/>
    </source>
</evidence>
<organism evidence="4 5">
    <name type="scientific">Candidatus Merdivivens faecigallinarum</name>
    <dbReference type="NCBI Taxonomy" id="2840871"/>
    <lineage>
        <taxon>Bacteria</taxon>
        <taxon>Pseudomonadati</taxon>
        <taxon>Bacteroidota</taxon>
        <taxon>Bacteroidia</taxon>
        <taxon>Bacteroidales</taxon>
        <taxon>Muribaculaceae</taxon>
        <taxon>Muribaculaceae incertae sedis</taxon>
        <taxon>Candidatus Merdivivens</taxon>
    </lineage>
</organism>